<evidence type="ECO:0000313" key="2">
    <source>
        <dbReference type="EMBL" id="CAB4561799.1"/>
    </source>
</evidence>
<accession>A0A6J6DGG6</accession>
<sequence length="281" mass="29686">MSLEEFINRVRYRLDGYFHSEKRSVKFLARFLAFTLFAAVISTIAPTLADELADDPSMMQPVASEETTSTVTIAPTETSTASPTPDPTFSPEPEISRPAISNTSAEPLPEGESSESATANGPGVALEIQPRYILKIPATGGIDPRATTYFLPLIYAANEDPEVEFTMVCISAPAVRFDLGVKGVANNSIEGEELITGDQSGQLIISAKTNRVINLINSVGGLFLSSNSGGLAGRSLTFRFVAVTKPVADPEICSAAQSGAITTVRALGLDLSTVKGGGRLK</sequence>
<protein>
    <submittedName>
        <fullName evidence="2">Unannotated protein</fullName>
    </submittedName>
</protein>
<feature type="region of interest" description="Disordered" evidence="1">
    <location>
        <begin position="60"/>
        <end position="121"/>
    </location>
</feature>
<reference evidence="2" key="1">
    <citation type="submission" date="2020-05" db="EMBL/GenBank/DDBJ databases">
        <authorList>
            <person name="Chiriac C."/>
            <person name="Salcher M."/>
            <person name="Ghai R."/>
            <person name="Kavagutti S V."/>
        </authorList>
    </citation>
    <scope>NUCLEOTIDE SEQUENCE</scope>
</reference>
<dbReference type="EMBL" id="CAEZTL010000007">
    <property type="protein sequence ID" value="CAB4561799.1"/>
    <property type="molecule type" value="Genomic_DNA"/>
</dbReference>
<evidence type="ECO:0000256" key="1">
    <source>
        <dbReference type="SAM" id="MobiDB-lite"/>
    </source>
</evidence>
<proteinExistence type="predicted"/>
<dbReference type="AlphaFoldDB" id="A0A6J6DGG6"/>
<name>A0A6J6DGG6_9ZZZZ</name>
<gene>
    <name evidence="2" type="ORF">UFOPK1683_00151</name>
</gene>
<organism evidence="2">
    <name type="scientific">freshwater metagenome</name>
    <dbReference type="NCBI Taxonomy" id="449393"/>
    <lineage>
        <taxon>unclassified sequences</taxon>
        <taxon>metagenomes</taxon>
        <taxon>ecological metagenomes</taxon>
    </lineage>
</organism>